<dbReference type="AlphaFoldDB" id="A0A0E9X038"/>
<dbReference type="EMBL" id="GBXM01013514">
    <property type="protein sequence ID" value="JAH95063.1"/>
    <property type="molecule type" value="Transcribed_RNA"/>
</dbReference>
<reference evidence="1" key="1">
    <citation type="submission" date="2014-11" db="EMBL/GenBank/DDBJ databases">
        <authorList>
            <person name="Amaro Gonzalez C."/>
        </authorList>
    </citation>
    <scope>NUCLEOTIDE SEQUENCE</scope>
</reference>
<accession>A0A0E9X038</accession>
<organism evidence="1">
    <name type="scientific">Anguilla anguilla</name>
    <name type="common">European freshwater eel</name>
    <name type="synonym">Muraena anguilla</name>
    <dbReference type="NCBI Taxonomy" id="7936"/>
    <lineage>
        <taxon>Eukaryota</taxon>
        <taxon>Metazoa</taxon>
        <taxon>Chordata</taxon>
        <taxon>Craniata</taxon>
        <taxon>Vertebrata</taxon>
        <taxon>Euteleostomi</taxon>
        <taxon>Actinopterygii</taxon>
        <taxon>Neopterygii</taxon>
        <taxon>Teleostei</taxon>
        <taxon>Anguilliformes</taxon>
        <taxon>Anguillidae</taxon>
        <taxon>Anguilla</taxon>
    </lineage>
</organism>
<evidence type="ECO:0000313" key="1">
    <source>
        <dbReference type="EMBL" id="JAH95063.1"/>
    </source>
</evidence>
<reference evidence="1" key="2">
    <citation type="journal article" date="2015" name="Fish Shellfish Immunol.">
        <title>Early steps in the European eel (Anguilla anguilla)-Vibrio vulnificus interaction in the gills: Role of the RtxA13 toxin.</title>
        <authorList>
            <person name="Callol A."/>
            <person name="Pajuelo D."/>
            <person name="Ebbesson L."/>
            <person name="Teles M."/>
            <person name="MacKenzie S."/>
            <person name="Amaro C."/>
        </authorList>
    </citation>
    <scope>NUCLEOTIDE SEQUENCE</scope>
</reference>
<name>A0A0E9X038_ANGAN</name>
<protein>
    <submittedName>
        <fullName evidence="1">Uncharacterized protein</fullName>
    </submittedName>
</protein>
<proteinExistence type="predicted"/>
<sequence length="54" mass="6038">MSHILTCFPGKENCLINISRSNVSVSELPDPSVIQSVRSHHSPVIIFIRQHCPL</sequence>